<keyword evidence="3" id="KW-0808">Transferase</keyword>
<feature type="chain" id="PRO_5038705069" evidence="1">
    <location>
        <begin position="24"/>
        <end position="338"/>
    </location>
</feature>
<dbReference type="RefSeq" id="WP_093751986.1">
    <property type="nucleotide sequence ID" value="NZ_FNNG01000004.1"/>
</dbReference>
<protein>
    <submittedName>
        <fullName evidence="3">Prenyltransferase and squalene oxidase repeat-containing protein</fullName>
    </submittedName>
</protein>
<dbReference type="InterPro" id="IPR032696">
    <property type="entry name" value="SQ_cyclase_C"/>
</dbReference>
<evidence type="ECO:0000313" key="3">
    <source>
        <dbReference type="EMBL" id="SDW82230.1"/>
    </source>
</evidence>
<dbReference type="Proteomes" id="UP000198828">
    <property type="component" value="Unassembled WGS sequence"/>
</dbReference>
<dbReference type="InterPro" id="IPR008930">
    <property type="entry name" value="Terpenoid_cyclase/PrenylTrfase"/>
</dbReference>
<keyword evidence="1" id="KW-0732">Signal</keyword>
<dbReference type="AlphaFoldDB" id="A0A1H2WNK5"/>
<dbReference type="SUPFAM" id="SSF48239">
    <property type="entry name" value="Terpenoid cyclases/Protein prenyltransferases"/>
    <property type="match status" value="1"/>
</dbReference>
<keyword evidence="4" id="KW-1185">Reference proteome</keyword>
<dbReference type="EMBL" id="FNNG01000004">
    <property type="protein sequence ID" value="SDW82230.1"/>
    <property type="molecule type" value="Genomic_DNA"/>
</dbReference>
<sequence length="338" mass="37506">MNFKNKKLFLLILIIILSLHLFACSSSNKAGVDLDKQIEETANLMVKMVTDPTVSSLGGEWTVFSLARSDLDIDKAYFEKYYQNLVQALKEKDGILHDRKYTEYSRVILALTAIGKDPTDVEGYNLLEALGDYEKVIYQGINGPAFALIALDSKNYEIPYNPNANIQGTRDMYIEYILEHQLRDGGFSLLGEEPSDPDVTAMVLQALSKYKEKPEVEEAIGKALDYLSSIQLEDGGYSSWGSANSESVVQVIVALTELAIDPDDERFVKGGNSLMDNLLTFYLDGGGFMHIKEGTKENGGGQAGTLDLMATDQGLYALIAYKRYKDGKNSLYDMTDVK</sequence>
<organism evidence="3 4">
    <name type="scientific">Tepidimicrobium xylanilyticum</name>
    <dbReference type="NCBI Taxonomy" id="1123352"/>
    <lineage>
        <taxon>Bacteria</taxon>
        <taxon>Bacillati</taxon>
        <taxon>Bacillota</taxon>
        <taxon>Tissierellia</taxon>
        <taxon>Tissierellales</taxon>
        <taxon>Tepidimicrobiaceae</taxon>
        <taxon>Tepidimicrobium</taxon>
    </lineage>
</organism>
<evidence type="ECO:0000313" key="4">
    <source>
        <dbReference type="Proteomes" id="UP000198828"/>
    </source>
</evidence>
<evidence type="ECO:0000256" key="1">
    <source>
        <dbReference type="SAM" id="SignalP"/>
    </source>
</evidence>
<gene>
    <name evidence="3" type="ORF">SAMN05660923_01302</name>
</gene>
<feature type="signal peptide" evidence="1">
    <location>
        <begin position="1"/>
        <end position="23"/>
    </location>
</feature>
<reference evidence="3 4" key="1">
    <citation type="submission" date="2016-10" db="EMBL/GenBank/DDBJ databases">
        <authorList>
            <person name="de Groot N.N."/>
        </authorList>
    </citation>
    <scope>NUCLEOTIDE SEQUENCE [LARGE SCALE GENOMIC DNA]</scope>
    <source>
        <strain evidence="3 4">DSM 23310</strain>
    </source>
</reference>
<name>A0A1H2WNK5_9FIRM</name>
<dbReference type="GO" id="GO:0016740">
    <property type="term" value="F:transferase activity"/>
    <property type="evidence" value="ECO:0007669"/>
    <property type="project" value="UniProtKB-KW"/>
</dbReference>
<dbReference type="OrthoDB" id="411361at2"/>
<dbReference type="CDD" id="cd00688">
    <property type="entry name" value="ISOPREN_C2_like"/>
    <property type="match status" value="1"/>
</dbReference>
<feature type="domain" description="Squalene cyclase C-terminal" evidence="2">
    <location>
        <begin position="181"/>
        <end position="262"/>
    </location>
</feature>
<evidence type="ECO:0000259" key="2">
    <source>
        <dbReference type="Pfam" id="PF13243"/>
    </source>
</evidence>
<dbReference type="Gene3D" id="1.50.10.20">
    <property type="match status" value="1"/>
</dbReference>
<proteinExistence type="predicted"/>
<accession>A0A1H2WNK5</accession>
<dbReference type="Pfam" id="PF13243">
    <property type="entry name" value="SQHop_cyclase_C"/>
    <property type="match status" value="1"/>
</dbReference>